<organism evidence="2 3">
    <name type="scientific">Moraxella nasicaprae</name>
    <dbReference type="NCBI Taxonomy" id="2904122"/>
    <lineage>
        <taxon>Bacteria</taxon>
        <taxon>Pseudomonadati</taxon>
        <taxon>Pseudomonadota</taxon>
        <taxon>Gammaproteobacteria</taxon>
        <taxon>Moraxellales</taxon>
        <taxon>Moraxellaceae</taxon>
        <taxon>Moraxella</taxon>
    </lineage>
</organism>
<evidence type="ECO:0000313" key="3">
    <source>
        <dbReference type="Proteomes" id="UP001063782"/>
    </source>
</evidence>
<accession>A0ABY6F631</accession>
<evidence type="ECO:0000256" key="1">
    <source>
        <dbReference type="SAM" id="SignalP"/>
    </source>
</evidence>
<sequence>MMRLATLILAGMLAGSALTLSACGYQLRGTQVHSSKLPVAHAQAQIISEDNPLGHAVRQKLIDRLTLMGVDGDDGNASNKIQIKNLRYRRYELVGVLTEVRLLLMADVHYQIMQNGQMVEIIKPVQVEKSYQFNEADVATSDQQGEQNQRWLQDSLTERIAEQYYSLGITQ</sequence>
<protein>
    <recommendedName>
        <fullName evidence="4">LPS-assembly lipoprotein LptE</fullName>
    </recommendedName>
</protein>
<dbReference type="Gene3D" id="3.30.160.150">
    <property type="entry name" value="Lipoprotein like domain"/>
    <property type="match status" value="1"/>
</dbReference>
<reference evidence="2" key="1">
    <citation type="submission" date="2021-12" db="EMBL/GenBank/DDBJ databases">
        <title>taxonomy of Moraxella sp. ZY201224.</title>
        <authorList>
            <person name="Li F."/>
        </authorList>
    </citation>
    <scope>NUCLEOTIDE SEQUENCE</scope>
    <source>
        <strain evidence="2">ZY201224</strain>
    </source>
</reference>
<feature type="signal peptide" evidence="1">
    <location>
        <begin position="1"/>
        <end position="22"/>
    </location>
</feature>
<keyword evidence="1" id="KW-0732">Signal</keyword>
<gene>
    <name evidence="2" type="ORF">LU297_02445</name>
</gene>
<dbReference type="RefSeq" id="WP_263076831.1">
    <property type="nucleotide sequence ID" value="NZ_CP089977.1"/>
</dbReference>
<name>A0ABY6F631_9GAMM</name>
<dbReference type="Proteomes" id="UP001063782">
    <property type="component" value="Chromosome"/>
</dbReference>
<evidence type="ECO:0000313" key="2">
    <source>
        <dbReference type="EMBL" id="UXZ05330.1"/>
    </source>
</evidence>
<proteinExistence type="predicted"/>
<feature type="chain" id="PRO_5046840546" description="LPS-assembly lipoprotein LptE" evidence="1">
    <location>
        <begin position="23"/>
        <end position="171"/>
    </location>
</feature>
<evidence type="ECO:0008006" key="4">
    <source>
        <dbReference type="Google" id="ProtNLM"/>
    </source>
</evidence>
<keyword evidence="3" id="KW-1185">Reference proteome</keyword>
<dbReference type="EMBL" id="CP089977">
    <property type="protein sequence ID" value="UXZ05330.1"/>
    <property type="molecule type" value="Genomic_DNA"/>
</dbReference>
<dbReference type="PROSITE" id="PS51257">
    <property type="entry name" value="PROKAR_LIPOPROTEIN"/>
    <property type="match status" value="1"/>
</dbReference>